<reference evidence="1" key="1">
    <citation type="submission" date="2023-10" db="EMBL/GenBank/DDBJ databases">
        <title>Amphibacter perezi, gen. nov., sp. nov. a novel taxa of the family Comamonadaceae, class Betaproteobacteria isolated from the skin microbiota of Pelophylax perezi from different populations.</title>
        <authorList>
            <person name="Costa S."/>
            <person name="Proenca D.N."/>
            <person name="Lopes I."/>
            <person name="Morais P.V."/>
        </authorList>
    </citation>
    <scope>NUCLEOTIDE SEQUENCE</scope>
    <source>
        <strain evidence="1">SL12-8</strain>
    </source>
</reference>
<evidence type="ECO:0000313" key="2">
    <source>
        <dbReference type="Proteomes" id="UP001364695"/>
    </source>
</evidence>
<dbReference type="Proteomes" id="UP001364695">
    <property type="component" value="Unassembled WGS sequence"/>
</dbReference>
<sequence length="254" mass="27319">MGDSGLAAYVLHHHDWSESSQILDTFTRARGRIIIVAKGAKRPGSQLRSVLLPFQRLNLVLVRGRRAEVRDIETLRSADWAGGPVLPGRHLLSAYYLNELLTRLVPLHEPAPALFDAYAATLAHLCALAPDAAAGPALRAFEITNLDALGWLPQLDQDTARQAPLGADTAWRLHPQLGLTPATDPAQGLPAALWQALQRARGHLPHLQAVCGAAGPGLRQQLQGVLQYHLGHALRSRQVMQGVHAAISAATPSS</sequence>
<gene>
    <name evidence="1" type="ORF">RV045_00980</name>
</gene>
<keyword evidence="2" id="KW-1185">Reference proteome</keyword>
<proteinExistence type="predicted"/>
<name>A0ACC6NYG8_9BURK</name>
<dbReference type="EMBL" id="JAWDIE010000001">
    <property type="protein sequence ID" value="MEJ7137005.1"/>
    <property type="molecule type" value="Genomic_DNA"/>
</dbReference>
<protein>
    <submittedName>
        <fullName evidence="1">DNA repair protein RecO C-terminal domain-containing protein</fullName>
    </submittedName>
</protein>
<accession>A0ACC6NYG8</accession>
<organism evidence="1 2">
    <name type="scientific">Amphibiibacter pelophylacis</name>
    <dbReference type="NCBI Taxonomy" id="1799477"/>
    <lineage>
        <taxon>Bacteria</taxon>
        <taxon>Pseudomonadati</taxon>
        <taxon>Pseudomonadota</taxon>
        <taxon>Betaproteobacteria</taxon>
        <taxon>Burkholderiales</taxon>
        <taxon>Sphaerotilaceae</taxon>
        <taxon>Amphibiibacter</taxon>
    </lineage>
</organism>
<evidence type="ECO:0000313" key="1">
    <source>
        <dbReference type="EMBL" id="MEJ7137005.1"/>
    </source>
</evidence>
<comment type="caution">
    <text evidence="1">The sequence shown here is derived from an EMBL/GenBank/DDBJ whole genome shotgun (WGS) entry which is preliminary data.</text>
</comment>